<keyword evidence="2" id="KW-1185">Reference proteome</keyword>
<dbReference type="Proteomes" id="UP000175989">
    <property type="component" value="Unassembled WGS sequence"/>
</dbReference>
<protein>
    <submittedName>
        <fullName evidence="1">Uncharacterized protein</fullName>
    </submittedName>
</protein>
<gene>
    <name evidence="1" type="ORF">DUPY_18130</name>
</gene>
<evidence type="ECO:0000313" key="1">
    <source>
        <dbReference type="EMBL" id="OFA03431.1"/>
    </source>
</evidence>
<proteinExistence type="predicted"/>
<evidence type="ECO:0000313" key="2">
    <source>
        <dbReference type="Proteomes" id="UP000175989"/>
    </source>
</evidence>
<accession>A0A1E7WUH4</accession>
<name>A0A1E7WUH4_9BURK</name>
<sequence>MISADIELRFFARPDKTVSIDQRHAEIMERMSRVGAPLGLAGIELPVAPSCGDGVIATYGIKFPIKGLRFVGDYKYRGARYIYEDRASYDEHMRFGFKSSNKVIDYREVVNEHFPKVAEAFKGYKANVVYNLYGFYYQGGLNDENPVYNGLREDKNLNIDGRNNIYTLYPAQFWDAELCQRALGYGPDEVISRLQGNCRMAVRLLDGVYVVLNDDPHLSYEDFVQMNEHIKPILGLI</sequence>
<organism evidence="1 2">
    <name type="scientific">Duganella phyllosphaerae</name>
    <dbReference type="NCBI Taxonomy" id="762836"/>
    <lineage>
        <taxon>Bacteria</taxon>
        <taxon>Pseudomonadati</taxon>
        <taxon>Pseudomonadota</taxon>
        <taxon>Betaproteobacteria</taxon>
        <taxon>Burkholderiales</taxon>
        <taxon>Oxalobacteraceae</taxon>
        <taxon>Telluria group</taxon>
        <taxon>Duganella</taxon>
    </lineage>
</organism>
<dbReference type="RefSeq" id="WP_141749481.1">
    <property type="nucleotide sequence ID" value="NZ_LROM01000072.1"/>
</dbReference>
<dbReference type="OrthoDB" id="7003946at2"/>
<dbReference type="EMBL" id="LROM01000072">
    <property type="protein sequence ID" value="OFA03431.1"/>
    <property type="molecule type" value="Genomic_DNA"/>
</dbReference>
<comment type="caution">
    <text evidence="1">The sequence shown here is derived from an EMBL/GenBank/DDBJ whole genome shotgun (WGS) entry which is preliminary data.</text>
</comment>
<dbReference type="AlphaFoldDB" id="A0A1E7WUH4"/>
<reference evidence="2" key="1">
    <citation type="journal article" date="2016" name="Front. Microbiol.">
        <title>Molecular Keys to the Janthinobacterium and Duganella spp. Interaction with the Plant Pathogen Fusarium graminearum.</title>
        <authorList>
            <person name="Haack F.S."/>
            <person name="Poehlein A."/>
            <person name="Kroger C."/>
            <person name="Voigt C.A."/>
            <person name="Piepenbring M."/>
            <person name="Bode H.B."/>
            <person name="Daniel R."/>
            <person name="Schafer W."/>
            <person name="Streit W.R."/>
        </authorList>
    </citation>
    <scope>NUCLEOTIDE SEQUENCE [LARGE SCALE GENOMIC DNA]</scope>
    <source>
        <strain evidence="2">T54</strain>
    </source>
</reference>